<dbReference type="InterPro" id="IPR029045">
    <property type="entry name" value="ClpP/crotonase-like_dom_sf"/>
</dbReference>
<dbReference type="FunFam" id="3.90.226.10:FF:000026">
    <property type="entry name" value="3-hydroxyisobutyryl-CoA hydrolase, mitochondrial"/>
    <property type="match status" value="1"/>
</dbReference>
<dbReference type="EMBL" id="JAAQHG020000027">
    <property type="protein sequence ID" value="KAL1584240.1"/>
    <property type="molecule type" value="Genomic_DNA"/>
</dbReference>
<proteinExistence type="predicted"/>
<dbReference type="EC" id="3.1.2.4" evidence="3"/>
<evidence type="ECO:0000256" key="4">
    <source>
        <dbReference type="ARBA" id="ARBA00022801"/>
    </source>
</evidence>
<dbReference type="GO" id="GO:0005739">
    <property type="term" value="C:mitochondrion"/>
    <property type="evidence" value="ECO:0007669"/>
    <property type="project" value="UniProtKB-SubCell"/>
</dbReference>
<dbReference type="SUPFAM" id="SSF52096">
    <property type="entry name" value="ClpP/crotonase"/>
    <property type="match status" value="1"/>
</dbReference>
<dbReference type="NCBIfam" id="NF004127">
    <property type="entry name" value="PRK05617.1"/>
    <property type="match status" value="1"/>
</dbReference>
<dbReference type="Proteomes" id="UP000803884">
    <property type="component" value="Unassembled WGS sequence"/>
</dbReference>
<evidence type="ECO:0000313" key="8">
    <source>
        <dbReference type="EMBL" id="KAL1584240.1"/>
    </source>
</evidence>
<dbReference type="GeneID" id="96008209"/>
<sequence length="500" mass="55330">MLFQTSCRRFAARPISMPLRAKITNPAMLGNASRNFASATDIKELPGDEPDDVVFSNKYGVRTVTLNRPKKLNSLNASMARKIVPRLQEWEKSQMANVIVVKGEGRALCAGGDVAALAQANQTGKEGQQSSKDYFALEYKLDHLIATYPKPYVAFMDGITMGGGVGLSVHAPFRIATENTVFAMPETTIGFFPDVGASFFLPRLDGALGTYLALTSEQIKGVNVFYSGIATHYLHSSSLPDLEARLGELHFKDSATLLERLTIINSTIEEFTTGLPHDQPISAPVGGLIRGTIDYCFAPQRDLDGVLDTLEGVHTGEENEPFIREWAEKTRATILQRSPTSVRVAHEQLRRGSDWSIAETFRREHAMAGKFMEHPDFVEGVSSLLIRKPRTTPQWQPSELSKVSNSQVSAFFNAEPTLELLSTADYMEYPHAWIGLPRESQVESFVNQKGNVSKAEVLEHFASTTNGKLGTKEKVSEILNRKAREVNGKLYWGQETEQSI</sequence>
<accession>A0AB34KKY5</accession>
<evidence type="ECO:0000256" key="1">
    <source>
        <dbReference type="ARBA" id="ARBA00001709"/>
    </source>
</evidence>
<dbReference type="GO" id="GO:0003860">
    <property type="term" value="F:3-hydroxyisobutyryl-CoA hydrolase activity"/>
    <property type="evidence" value="ECO:0007669"/>
    <property type="project" value="UniProtKB-EC"/>
</dbReference>
<dbReference type="PROSITE" id="PS00166">
    <property type="entry name" value="ENOYL_COA_HYDRATASE"/>
    <property type="match status" value="1"/>
</dbReference>
<dbReference type="Gene3D" id="3.90.226.10">
    <property type="entry name" value="2-enoyl-CoA Hydratase, Chain A, domain 1"/>
    <property type="match status" value="1"/>
</dbReference>
<gene>
    <name evidence="8" type="ORF">WHR41_06766</name>
</gene>
<name>A0AB34KKY5_9PEZI</name>
<dbReference type="GO" id="GO:0006574">
    <property type="term" value="P:L-valine catabolic process"/>
    <property type="evidence" value="ECO:0007669"/>
    <property type="project" value="TreeGrafter"/>
</dbReference>
<dbReference type="Pfam" id="PF16113">
    <property type="entry name" value="ECH_2"/>
    <property type="match status" value="1"/>
</dbReference>
<dbReference type="PANTHER" id="PTHR43176:SF3">
    <property type="entry name" value="3-HYDROXYISOBUTYRYL-COA HYDROLASE, MITOCHONDRIAL"/>
    <property type="match status" value="1"/>
</dbReference>
<evidence type="ECO:0000256" key="5">
    <source>
        <dbReference type="ARBA" id="ARBA00023128"/>
    </source>
</evidence>
<dbReference type="AlphaFoldDB" id="A0AB34KKY5"/>
<dbReference type="InterPro" id="IPR018376">
    <property type="entry name" value="Enoyl-CoA_hyd/isom_CS"/>
</dbReference>
<organism evidence="8 9">
    <name type="scientific">Cladosporium halotolerans</name>
    <dbReference type="NCBI Taxonomy" id="1052096"/>
    <lineage>
        <taxon>Eukaryota</taxon>
        <taxon>Fungi</taxon>
        <taxon>Dikarya</taxon>
        <taxon>Ascomycota</taxon>
        <taxon>Pezizomycotina</taxon>
        <taxon>Dothideomycetes</taxon>
        <taxon>Dothideomycetidae</taxon>
        <taxon>Cladosporiales</taxon>
        <taxon>Cladosporiaceae</taxon>
        <taxon>Cladosporium</taxon>
    </lineage>
</organism>
<dbReference type="InterPro" id="IPR032259">
    <property type="entry name" value="HIBYL-CoA-H"/>
</dbReference>
<dbReference type="InterPro" id="IPR045004">
    <property type="entry name" value="ECH_dom"/>
</dbReference>
<keyword evidence="5" id="KW-0496">Mitochondrion</keyword>
<evidence type="ECO:0000256" key="6">
    <source>
        <dbReference type="ARBA" id="ARBA00031181"/>
    </source>
</evidence>
<dbReference type="PANTHER" id="PTHR43176">
    <property type="entry name" value="3-HYDROXYISOBUTYRYL-COA HYDROLASE-RELATED"/>
    <property type="match status" value="1"/>
</dbReference>
<comment type="caution">
    <text evidence="8">The sequence shown here is derived from an EMBL/GenBank/DDBJ whole genome shotgun (WGS) entry which is preliminary data.</text>
</comment>
<keyword evidence="4" id="KW-0378">Hydrolase</keyword>
<evidence type="ECO:0000256" key="3">
    <source>
        <dbReference type="ARBA" id="ARBA00011915"/>
    </source>
</evidence>
<comment type="catalytic activity">
    <reaction evidence="1">
        <text>3-hydroxy-2-methylpropanoyl-CoA + H2O = 3-hydroxy-2-methylpropanoate + CoA + H(+)</text>
        <dbReference type="Rhea" id="RHEA:20888"/>
        <dbReference type="ChEBI" id="CHEBI:11805"/>
        <dbReference type="ChEBI" id="CHEBI:15377"/>
        <dbReference type="ChEBI" id="CHEBI:15378"/>
        <dbReference type="ChEBI" id="CHEBI:57287"/>
        <dbReference type="ChEBI" id="CHEBI:57340"/>
        <dbReference type="EC" id="3.1.2.4"/>
    </reaction>
</comment>
<evidence type="ECO:0000259" key="7">
    <source>
        <dbReference type="Pfam" id="PF16113"/>
    </source>
</evidence>
<protein>
    <recommendedName>
        <fullName evidence="3">3-hydroxyisobutyryl-CoA hydrolase</fullName>
        <ecNumber evidence="3">3.1.2.4</ecNumber>
    </recommendedName>
    <alternativeName>
        <fullName evidence="6">3-hydroxyisobutyryl-coenzyme A hydrolase</fullName>
    </alternativeName>
</protein>
<keyword evidence="9" id="KW-1185">Reference proteome</keyword>
<reference evidence="8 9" key="1">
    <citation type="journal article" date="2020" name="Microbiol. Resour. Announc.">
        <title>Draft Genome Sequence of a Cladosporium Species Isolated from the Mesophotic Ascidian Didemnum maculosum.</title>
        <authorList>
            <person name="Gioti A."/>
            <person name="Siaperas R."/>
            <person name="Nikolaivits E."/>
            <person name="Le Goff G."/>
            <person name="Ouazzani J."/>
            <person name="Kotoulas G."/>
            <person name="Topakas E."/>
        </authorList>
    </citation>
    <scope>NUCLEOTIDE SEQUENCE [LARGE SCALE GENOMIC DNA]</scope>
    <source>
        <strain evidence="8 9">TM138-S3</strain>
    </source>
</reference>
<feature type="domain" description="Enoyl-CoA hydratase/isomerase" evidence="7">
    <location>
        <begin position="61"/>
        <end position="412"/>
    </location>
</feature>
<dbReference type="CDD" id="cd06558">
    <property type="entry name" value="crotonase-like"/>
    <property type="match status" value="1"/>
</dbReference>
<evidence type="ECO:0000313" key="9">
    <source>
        <dbReference type="Proteomes" id="UP000803884"/>
    </source>
</evidence>
<evidence type="ECO:0000256" key="2">
    <source>
        <dbReference type="ARBA" id="ARBA00004173"/>
    </source>
</evidence>
<comment type="subcellular location">
    <subcellularLocation>
        <location evidence="2">Mitochondrion</location>
    </subcellularLocation>
</comment>
<dbReference type="RefSeq" id="XP_069227346.1">
    <property type="nucleotide sequence ID" value="XM_069375371.1"/>
</dbReference>